<name>A0A1M5RMN6_9GAMM</name>
<dbReference type="Gene3D" id="2.40.128.270">
    <property type="match status" value="2"/>
</dbReference>
<evidence type="ECO:0000313" key="3">
    <source>
        <dbReference type="Proteomes" id="UP000184268"/>
    </source>
</evidence>
<keyword evidence="2" id="KW-0346">Stress response</keyword>
<dbReference type="PANTHER" id="PTHR35535:SF1">
    <property type="entry name" value="HEAT SHOCK PROTEIN HSLJ"/>
    <property type="match status" value="1"/>
</dbReference>
<dbReference type="PROSITE" id="PS51257">
    <property type="entry name" value="PROKAR_LIPOPROTEIN"/>
    <property type="match status" value="1"/>
</dbReference>
<dbReference type="AlphaFoldDB" id="A0A1M5RMN6"/>
<sequence>MKRIVAAAAVLPLLSACISTEPEGPSPYEGQWQIGQLGGESVMPQPRQTAPTLTIIDGRISADLGCNSFNGNWPKQGEAFGPQASTRMGCPQSLMQWEQAYGDALAQANNYRIEYSRLQLLAGDSVVLEAWRPADVLQWQGWDGQWNLTQLTGADAIQGLADGRAPYLTLNLAQDRASGNSGCNQFFATPRVAGEALQLSHAGMTLVACPDNLMNQEQLMMKHFSEANRTVEVENKLQWWRGDELLLEFVKAQ</sequence>
<proteinExistence type="predicted"/>
<feature type="domain" description="DUF306" evidence="1">
    <location>
        <begin position="143"/>
        <end position="243"/>
    </location>
</feature>
<dbReference type="STRING" id="299255.SAMN02745129_1679"/>
<accession>A0A1M5RMN6</accession>
<dbReference type="InterPro" id="IPR005184">
    <property type="entry name" value="DUF306_Meta_HslJ"/>
</dbReference>
<keyword evidence="3" id="KW-1185">Reference proteome</keyword>
<dbReference type="Proteomes" id="UP000184268">
    <property type="component" value="Unassembled WGS sequence"/>
</dbReference>
<dbReference type="EMBL" id="FQXG01000002">
    <property type="protein sequence ID" value="SHH27505.1"/>
    <property type="molecule type" value="Genomic_DNA"/>
</dbReference>
<dbReference type="RefSeq" id="WP_067658917.1">
    <property type="nucleotide sequence ID" value="NZ_FQXG01000002.1"/>
</dbReference>
<evidence type="ECO:0000313" key="2">
    <source>
        <dbReference type="EMBL" id="SHH27505.1"/>
    </source>
</evidence>
<organism evidence="2 3">
    <name type="scientific">Ferrimonas marina</name>
    <dbReference type="NCBI Taxonomy" id="299255"/>
    <lineage>
        <taxon>Bacteria</taxon>
        <taxon>Pseudomonadati</taxon>
        <taxon>Pseudomonadota</taxon>
        <taxon>Gammaproteobacteria</taxon>
        <taxon>Alteromonadales</taxon>
        <taxon>Ferrimonadaceae</taxon>
        <taxon>Ferrimonas</taxon>
    </lineage>
</organism>
<dbReference type="InterPro" id="IPR053147">
    <property type="entry name" value="Hsp_HslJ-like"/>
</dbReference>
<gene>
    <name evidence="2" type="ORF">SAMN02745129_1679</name>
</gene>
<feature type="domain" description="DUF306" evidence="1">
    <location>
        <begin position="29"/>
        <end position="125"/>
    </location>
</feature>
<dbReference type="InterPro" id="IPR038670">
    <property type="entry name" value="HslJ-like_sf"/>
</dbReference>
<dbReference type="PANTHER" id="PTHR35535">
    <property type="entry name" value="HEAT SHOCK PROTEIN HSLJ"/>
    <property type="match status" value="1"/>
</dbReference>
<evidence type="ECO:0000259" key="1">
    <source>
        <dbReference type="Pfam" id="PF03724"/>
    </source>
</evidence>
<dbReference type="Pfam" id="PF03724">
    <property type="entry name" value="META"/>
    <property type="match status" value="2"/>
</dbReference>
<dbReference type="OrthoDB" id="5348860at2"/>
<reference evidence="2 3" key="1">
    <citation type="submission" date="2016-11" db="EMBL/GenBank/DDBJ databases">
        <authorList>
            <person name="Jaros S."/>
            <person name="Januszkiewicz K."/>
            <person name="Wedrychowicz H."/>
        </authorList>
    </citation>
    <scope>NUCLEOTIDE SEQUENCE [LARGE SCALE GENOMIC DNA]</scope>
    <source>
        <strain evidence="2 3">DSM 16917</strain>
    </source>
</reference>
<protein>
    <submittedName>
        <fullName evidence="2">Heat shock protein HslJ</fullName>
    </submittedName>
</protein>